<dbReference type="InterPro" id="IPR015797">
    <property type="entry name" value="NUDIX_hydrolase-like_dom_sf"/>
</dbReference>
<comment type="cofactor">
    <cofactor evidence="2">
        <name>Mg(2+)</name>
        <dbReference type="ChEBI" id="CHEBI:18420"/>
    </cofactor>
</comment>
<feature type="domain" description="Nudix hydrolase" evidence="8">
    <location>
        <begin position="41"/>
        <end position="196"/>
    </location>
</feature>
<dbReference type="GO" id="GO:0010945">
    <property type="term" value="F:coenzyme A diphosphatase activity"/>
    <property type="evidence" value="ECO:0007669"/>
    <property type="project" value="InterPro"/>
</dbReference>
<comment type="cofactor">
    <cofactor evidence="1">
        <name>Mn(2+)</name>
        <dbReference type="ChEBI" id="CHEBI:29035"/>
    </cofactor>
</comment>
<evidence type="ECO:0000256" key="5">
    <source>
        <dbReference type="ARBA" id="ARBA00022842"/>
    </source>
</evidence>
<evidence type="ECO:0000256" key="1">
    <source>
        <dbReference type="ARBA" id="ARBA00001936"/>
    </source>
</evidence>
<evidence type="ECO:0000313" key="9">
    <source>
        <dbReference type="EMBL" id="KAK9706762.1"/>
    </source>
</evidence>
<gene>
    <name evidence="9" type="ORF">RND81_07G150000</name>
</gene>
<dbReference type="PROSITE" id="PS51462">
    <property type="entry name" value="NUDIX"/>
    <property type="match status" value="1"/>
</dbReference>
<keyword evidence="7" id="KW-0472">Membrane</keyword>
<evidence type="ECO:0000313" key="10">
    <source>
        <dbReference type="Proteomes" id="UP001443914"/>
    </source>
</evidence>
<evidence type="ECO:0000256" key="3">
    <source>
        <dbReference type="ARBA" id="ARBA00022723"/>
    </source>
</evidence>
<dbReference type="Proteomes" id="UP001443914">
    <property type="component" value="Unassembled WGS sequence"/>
</dbReference>
<keyword evidence="10" id="KW-1185">Reference proteome</keyword>
<evidence type="ECO:0000256" key="6">
    <source>
        <dbReference type="ARBA" id="ARBA00023211"/>
    </source>
</evidence>
<name>A0AAW1JR50_SAPOF</name>
<evidence type="ECO:0000259" key="8">
    <source>
        <dbReference type="PROSITE" id="PS51462"/>
    </source>
</evidence>
<keyword evidence="4" id="KW-0378">Hydrolase</keyword>
<evidence type="ECO:0000256" key="7">
    <source>
        <dbReference type="SAM" id="Phobius"/>
    </source>
</evidence>
<sequence length="229" mass="25182">MDAKNATETVTLSQVAAQLRLVNRSVRRNAGSSSDSQAGSRGVAAVLVCIFQGDAGDLRVILTQRSSSLSSHPGEVALPGGKMENGDKDEVETALREAKEEIGLDQSLVDVVCTLDSFTMKNGMVVVPVIGLLHNKAAYRPTLNAAEVEAIFDAPLDMFLKDENRREVVKEWMGETYLLHYFDYEFEGKIYVIFALSAGILIQTASTVFRRPPDFIEMKPKFWNSTTST</sequence>
<keyword evidence="7" id="KW-0812">Transmembrane</keyword>
<dbReference type="EMBL" id="JBDFQZ010000007">
    <property type="protein sequence ID" value="KAK9706762.1"/>
    <property type="molecule type" value="Genomic_DNA"/>
</dbReference>
<evidence type="ECO:0000256" key="4">
    <source>
        <dbReference type="ARBA" id="ARBA00022801"/>
    </source>
</evidence>
<dbReference type="SUPFAM" id="SSF55811">
    <property type="entry name" value="Nudix"/>
    <property type="match status" value="1"/>
</dbReference>
<comment type="caution">
    <text evidence="9">The sequence shown here is derived from an EMBL/GenBank/DDBJ whole genome shotgun (WGS) entry which is preliminary data.</text>
</comment>
<feature type="transmembrane region" description="Helical" evidence="7">
    <location>
        <begin position="190"/>
        <end position="209"/>
    </location>
</feature>
<reference evidence="9" key="1">
    <citation type="submission" date="2024-03" db="EMBL/GenBank/DDBJ databases">
        <title>WGS assembly of Saponaria officinalis var. Norfolk2.</title>
        <authorList>
            <person name="Jenkins J."/>
            <person name="Shu S."/>
            <person name="Grimwood J."/>
            <person name="Barry K."/>
            <person name="Goodstein D."/>
            <person name="Schmutz J."/>
            <person name="Leebens-Mack J."/>
            <person name="Osbourn A."/>
        </authorList>
    </citation>
    <scope>NUCLEOTIDE SEQUENCE [LARGE SCALE GENOMIC DNA]</scope>
    <source>
        <strain evidence="9">JIC</strain>
    </source>
</reference>
<keyword evidence="5" id="KW-0460">Magnesium</keyword>
<dbReference type="GO" id="GO:0015938">
    <property type="term" value="P:coenzyme A catabolic process"/>
    <property type="evidence" value="ECO:0007669"/>
    <property type="project" value="TreeGrafter"/>
</dbReference>
<dbReference type="GO" id="GO:0046872">
    <property type="term" value="F:metal ion binding"/>
    <property type="evidence" value="ECO:0007669"/>
    <property type="project" value="UniProtKB-KW"/>
</dbReference>
<proteinExistence type="predicted"/>
<dbReference type="FunFam" id="3.90.79.10:FF:000036">
    <property type="entry name" value="Nudix hydrolase 11"/>
    <property type="match status" value="1"/>
</dbReference>
<dbReference type="CDD" id="cd03426">
    <property type="entry name" value="NUDIX_CoAse_Nudt7"/>
    <property type="match status" value="1"/>
</dbReference>
<dbReference type="GO" id="GO:0008893">
    <property type="term" value="F:guanosine-3',5'-bis(diphosphate) 3'-diphosphatase activity"/>
    <property type="evidence" value="ECO:0007669"/>
    <property type="project" value="UniProtKB-ARBA"/>
</dbReference>
<keyword evidence="6" id="KW-0464">Manganese</keyword>
<dbReference type="AlphaFoldDB" id="A0AAW1JR50"/>
<dbReference type="InterPro" id="IPR000086">
    <property type="entry name" value="NUDIX_hydrolase_dom"/>
</dbReference>
<dbReference type="Gene3D" id="3.90.79.10">
    <property type="entry name" value="Nucleoside Triphosphate Pyrophosphohydrolase"/>
    <property type="match status" value="1"/>
</dbReference>
<keyword evidence="3" id="KW-0479">Metal-binding</keyword>
<organism evidence="9 10">
    <name type="scientific">Saponaria officinalis</name>
    <name type="common">Common soapwort</name>
    <name type="synonym">Lychnis saponaria</name>
    <dbReference type="NCBI Taxonomy" id="3572"/>
    <lineage>
        <taxon>Eukaryota</taxon>
        <taxon>Viridiplantae</taxon>
        <taxon>Streptophyta</taxon>
        <taxon>Embryophyta</taxon>
        <taxon>Tracheophyta</taxon>
        <taxon>Spermatophyta</taxon>
        <taxon>Magnoliopsida</taxon>
        <taxon>eudicotyledons</taxon>
        <taxon>Gunneridae</taxon>
        <taxon>Pentapetalae</taxon>
        <taxon>Caryophyllales</taxon>
        <taxon>Caryophyllaceae</taxon>
        <taxon>Caryophylleae</taxon>
        <taxon>Saponaria</taxon>
    </lineage>
</organism>
<dbReference type="GO" id="GO:0015937">
    <property type="term" value="P:coenzyme A biosynthetic process"/>
    <property type="evidence" value="ECO:0007669"/>
    <property type="project" value="UniProtKB-ARBA"/>
</dbReference>
<accession>A0AAW1JR50</accession>
<protein>
    <recommendedName>
        <fullName evidence="8">Nudix hydrolase domain-containing protein</fullName>
    </recommendedName>
</protein>
<dbReference type="PANTHER" id="PTHR12992:SF41">
    <property type="entry name" value="NUDIX HYDROLASE 11"/>
    <property type="match status" value="1"/>
</dbReference>
<evidence type="ECO:0000256" key="2">
    <source>
        <dbReference type="ARBA" id="ARBA00001946"/>
    </source>
</evidence>
<dbReference type="GO" id="GO:0006637">
    <property type="term" value="P:acyl-CoA metabolic process"/>
    <property type="evidence" value="ECO:0007669"/>
    <property type="project" value="UniProtKB-ARBA"/>
</dbReference>
<dbReference type="InterPro" id="IPR045121">
    <property type="entry name" value="CoAse"/>
</dbReference>
<dbReference type="GO" id="GO:0005737">
    <property type="term" value="C:cytoplasm"/>
    <property type="evidence" value="ECO:0007669"/>
    <property type="project" value="UniProtKB-ARBA"/>
</dbReference>
<keyword evidence="7" id="KW-1133">Transmembrane helix</keyword>
<dbReference type="PANTHER" id="PTHR12992">
    <property type="entry name" value="NUDIX HYDROLASE"/>
    <property type="match status" value="1"/>
</dbReference>
<dbReference type="Pfam" id="PF00293">
    <property type="entry name" value="NUDIX"/>
    <property type="match status" value="1"/>
</dbReference>